<comment type="caution">
    <text evidence="2">The sequence shown here is derived from an EMBL/GenBank/DDBJ whole genome shotgun (WGS) entry which is preliminary data.</text>
</comment>
<feature type="domain" description="Ig-like" evidence="1">
    <location>
        <begin position="1"/>
        <end position="82"/>
    </location>
</feature>
<evidence type="ECO:0000259" key="1">
    <source>
        <dbReference type="PROSITE" id="PS50835"/>
    </source>
</evidence>
<evidence type="ECO:0000313" key="3">
    <source>
        <dbReference type="Proteomes" id="UP000615989"/>
    </source>
</evidence>
<protein>
    <submittedName>
        <fullName evidence="2">TIGR02646 family protein</fullName>
    </submittedName>
</protein>
<dbReference type="PROSITE" id="PS50835">
    <property type="entry name" value="IG_LIKE"/>
    <property type="match status" value="1"/>
</dbReference>
<evidence type="ECO:0000313" key="2">
    <source>
        <dbReference type="EMBL" id="NMG25565.1"/>
    </source>
</evidence>
<dbReference type="NCBIfam" id="TIGR02646">
    <property type="entry name" value="retron system putative HNH endonuclease"/>
    <property type="match status" value="1"/>
</dbReference>
<dbReference type="Proteomes" id="UP000615989">
    <property type="component" value="Unassembled WGS sequence"/>
</dbReference>
<dbReference type="InterPro" id="IPR013467">
    <property type="entry name" value="HNH78-like"/>
</dbReference>
<dbReference type="EMBL" id="WTVG01000035">
    <property type="protein sequence ID" value="NMG25565.1"/>
    <property type="molecule type" value="Genomic_DNA"/>
</dbReference>
<keyword evidence="3" id="KW-1185">Reference proteome</keyword>
<name>A0ABX1PQA1_9RHOO</name>
<organism evidence="2 3">
    <name type="scientific">Aromatoleum anaerobium</name>
    <dbReference type="NCBI Taxonomy" id="182180"/>
    <lineage>
        <taxon>Bacteria</taxon>
        <taxon>Pseudomonadati</taxon>
        <taxon>Pseudomonadota</taxon>
        <taxon>Betaproteobacteria</taxon>
        <taxon>Rhodocyclales</taxon>
        <taxon>Rhodocyclaceae</taxon>
        <taxon>Aromatoleum</taxon>
    </lineage>
</organism>
<reference evidence="2" key="1">
    <citation type="submission" date="2019-12" db="EMBL/GenBank/DDBJ databases">
        <title>Comparative genomics gives insights into the taxonomy of the Azoarcus-Aromatoleum group and reveals separate origins of nif in the plant-associated Azoarcus and non-plant-associated Aromatoleum sub-groups.</title>
        <authorList>
            <person name="Lafos M."/>
            <person name="Maluk M."/>
            <person name="Batista M."/>
            <person name="Junghare M."/>
            <person name="Carmona M."/>
            <person name="Faoro H."/>
            <person name="Cruz L.M."/>
            <person name="Battistoni F."/>
            <person name="De Souza E."/>
            <person name="Pedrosa F."/>
            <person name="Chen W.-M."/>
            <person name="Poole P.S."/>
            <person name="Dixon R.A."/>
            <person name="James E.K."/>
        </authorList>
    </citation>
    <scope>NUCLEOTIDE SEQUENCE</scope>
    <source>
        <strain evidence="2">LuFRes1</strain>
    </source>
</reference>
<dbReference type="InterPro" id="IPR007110">
    <property type="entry name" value="Ig-like_dom"/>
</dbReference>
<sequence>MRCIVKGPEPRELLDWKRQNRASPQNLTYTGGGFPREAVKHALMVEQHHLCAYTMRGLKSAADCHIEHVLPQARKNPEETIDYHNMLACYPGSNSKTVCEFGAHAKGDYDPERGPFCSPLHKATPSKFRFSETGEVTGRDDVAQATIEVLRLNHPILVHDREAAIRGGLKPGRRRQFSAAAARRLAAEVRKPDFEGRLRPYCEAIAQAALKYADKEERKARRLRQRRV</sequence>
<proteinExistence type="predicted"/>
<gene>
    <name evidence="2" type="ORF">GO606_12695</name>
</gene>
<accession>A0ABX1PQA1</accession>